<dbReference type="STRING" id="1195236.CTER_1333"/>
<evidence type="ECO:0000313" key="4">
    <source>
        <dbReference type="Proteomes" id="UP000014155"/>
    </source>
</evidence>
<keyword evidence="4" id="KW-1185">Reference proteome</keyword>
<reference evidence="3 4" key="1">
    <citation type="journal article" date="2013" name="Genome Announc.">
        <title>Draft Genome Sequence of the Cellulolytic, Mesophilic, Anaerobic Bacterium Clostridium termitidis Strain CT1112 (DSM 5398).</title>
        <authorList>
            <person name="Lal S."/>
            <person name="Ramachandran U."/>
            <person name="Zhang X."/>
            <person name="Munir R."/>
            <person name="Sparling R."/>
            <person name="Levin D.B."/>
        </authorList>
    </citation>
    <scope>NUCLEOTIDE SEQUENCE [LARGE SCALE GENOMIC DNA]</scope>
    <source>
        <strain evidence="3 4">CT1112</strain>
    </source>
</reference>
<organism evidence="3 4">
    <name type="scientific">Ruminiclostridium cellobioparum subsp. termitidis CT1112</name>
    <dbReference type="NCBI Taxonomy" id="1195236"/>
    <lineage>
        <taxon>Bacteria</taxon>
        <taxon>Bacillati</taxon>
        <taxon>Bacillota</taxon>
        <taxon>Clostridia</taxon>
        <taxon>Eubacteriales</taxon>
        <taxon>Oscillospiraceae</taxon>
        <taxon>Ruminiclostridium</taxon>
    </lineage>
</organism>
<feature type="domain" description="HTH araC/xylS-type" evidence="2">
    <location>
        <begin position="142"/>
        <end position="240"/>
    </location>
</feature>
<dbReference type="SMART" id="SM00342">
    <property type="entry name" value="HTH_ARAC"/>
    <property type="match status" value="1"/>
</dbReference>
<dbReference type="Gene3D" id="1.10.10.60">
    <property type="entry name" value="Homeodomain-like"/>
    <property type="match status" value="1"/>
</dbReference>
<dbReference type="PROSITE" id="PS01124">
    <property type="entry name" value="HTH_ARAC_FAMILY_2"/>
    <property type="match status" value="1"/>
</dbReference>
<dbReference type="EMBL" id="AORV01000026">
    <property type="protein sequence ID" value="EMS72544.1"/>
    <property type="molecule type" value="Genomic_DNA"/>
</dbReference>
<dbReference type="Pfam" id="PF12833">
    <property type="entry name" value="HTH_18"/>
    <property type="match status" value="1"/>
</dbReference>
<dbReference type="GO" id="GO:0003700">
    <property type="term" value="F:DNA-binding transcription factor activity"/>
    <property type="evidence" value="ECO:0007669"/>
    <property type="project" value="InterPro"/>
</dbReference>
<evidence type="ECO:0000256" key="1">
    <source>
        <dbReference type="ARBA" id="ARBA00023125"/>
    </source>
</evidence>
<comment type="caution">
    <text evidence="3">The sequence shown here is derived from an EMBL/GenBank/DDBJ whole genome shotgun (WGS) entry which is preliminary data.</text>
</comment>
<dbReference type="InterPro" id="IPR018060">
    <property type="entry name" value="HTH_AraC"/>
</dbReference>
<sequence length="247" mass="27754">MSNAFWSYDHILISKAYYDPEPHSHLAIHLIFSAGDVFECIVDNTSFTCKGICIQSGTMHTIACDKGKLLVFLFDKTSNLAKLVEQKYLIGEPYCRISEKLAGKVCNAWETNCDDADHLDHAILSACGLLDEDVKAYDARVYQMLKLISEMQGIYEDTIEVLSRSVYLSRSRAAHLFKEQVGTSLSSYLVFEKMRKAYTYIVSGDNITDSCIRAGFSSSSHFSNVCKKMFGIPLTEFLKATVSQKIK</sequence>
<evidence type="ECO:0000313" key="3">
    <source>
        <dbReference type="EMBL" id="EMS72544.1"/>
    </source>
</evidence>
<evidence type="ECO:0000259" key="2">
    <source>
        <dbReference type="PROSITE" id="PS01124"/>
    </source>
</evidence>
<dbReference type="AlphaFoldDB" id="S0FTP3"/>
<proteinExistence type="predicted"/>
<keyword evidence="1 3" id="KW-0238">DNA-binding</keyword>
<dbReference type="GO" id="GO:0043565">
    <property type="term" value="F:sequence-specific DNA binding"/>
    <property type="evidence" value="ECO:0007669"/>
    <property type="project" value="InterPro"/>
</dbReference>
<dbReference type="PANTHER" id="PTHR43280">
    <property type="entry name" value="ARAC-FAMILY TRANSCRIPTIONAL REGULATOR"/>
    <property type="match status" value="1"/>
</dbReference>
<accession>S0FTP3</accession>
<dbReference type="PATRIC" id="fig|1195236.3.peg.1650"/>
<dbReference type="eggNOG" id="COG2207">
    <property type="taxonomic scope" value="Bacteria"/>
</dbReference>
<protein>
    <submittedName>
        <fullName evidence="3">AraC-type DNA-binding domain-containing protein</fullName>
    </submittedName>
</protein>
<dbReference type="RefSeq" id="WP_004624782.1">
    <property type="nucleotide sequence ID" value="NZ_AORV01000026.1"/>
</dbReference>
<dbReference type="PANTHER" id="PTHR43280:SF2">
    <property type="entry name" value="HTH-TYPE TRANSCRIPTIONAL REGULATOR EXSA"/>
    <property type="match status" value="1"/>
</dbReference>
<gene>
    <name evidence="3" type="ORF">CTER_1333</name>
</gene>
<name>S0FTP3_RUMCE</name>
<dbReference type="Proteomes" id="UP000014155">
    <property type="component" value="Unassembled WGS sequence"/>
</dbReference>